<dbReference type="Proteomes" id="UP001291623">
    <property type="component" value="Unassembled WGS sequence"/>
</dbReference>
<dbReference type="AlphaFoldDB" id="A0AAE1RGC5"/>
<dbReference type="InterPro" id="IPR006566">
    <property type="entry name" value="FBD"/>
</dbReference>
<sequence>MEWIKDVHLLEIIAPFPGLRLTTSLVLPRRPGGNSTGPSTLLPDLETLVIDWTKQTSRDLLSRFINEDENGRMFEKHIFDCSLLHLRTVKIINYYGPLRANKFIMPLVKHLLKNAEVLENMVIAASLHYNKFQGSDVSRDFVEIAQELLCVTLCAERIKNWSVADC</sequence>
<evidence type="ECO:0000313" key="3">
    <source>
        <dbReference type="Proteomes" id="UP001291623"/>
    </source>
</evidence>
<reference evidence="2" key="1">
    <citation type="submission" date="2023-12" db="EMBL/GenBank/DDBJ databases">
        <title>Genome assembly of Anisodus tanguticus.</title>
        <authorList>
            <person name="Wang Y.-J."/>
        </authorList>
    </citation>
    <scope>NUCLEOTIDE SEQUENCE</scope>
    <source>
        <strain evidence="2">KB-2021</strain>
        <tissue evidence="2">Leaf</tissue>
    </source>
</reference>
<name>A0AAE1RGC5_9SOLA</name>
<keyword evidence="3" id="KW-1185">Reference proteome</keyword>
<comment type="caution">
    <text evidence="2">The sequence shown here is derived from an EMBL/GenBank/DDBJ whole genome shotgun (WGS) entry which is preliminary data.</text>
</comment>
<dbReference type="EMBL" id="JAVYJV010000016">
    <property type="protein sequence ID" value="KAK4350382.1"/>
    <property type="molecule type" value="Genomic_DNA"/>
</dbReference>
<feature type="domain" description="FBD" evidence="1">
    <location>
        <begin position="78"/>
        <end position="123"/>
    </location>
</feature>
<evidence type="ECO:0000259" key="1">
    <source>
        <dbReference type="Pfam" id="PF08387"/>
    </source>
</evidence>
<evidence type="ECO:0000313" key="2">
    <source>
        <dbReference type="EMBL" id="KAK4350382.1"/>
    </source>
</evidence>
<organism evidence="2 3">
    <name type="scientific">Anisodus tanguticus</name>
    <dbReference type="NCBI Taxonomy" id="243964"/>
    <lineage>
        <taxon>Eukaryota</taxon>
        <taxon>Viridiplantae</taxon>
        <taxon>Streptophyta</taxon>
        <taxon>Embryophyta</taxon>
        <taxon>Tracheophyta</taxon>
        <taxon>Spermatophyta</taxon>
        <taxon>Magnoliopsida</taxon>
        <taxon>eudicotyledons</taxon>
        <taxon>Gunneridae</taxon>
        <taxon>Pentapetalae</taxon>
        <taxon>asterids</taxon>
        <taxon>lamiids</taxon>
        <taxon>Solanales</taxon>
        <taxon>Solanaceae</taxon>
        <taxon>Solanoideae</taxon>
        <taxon>Hyoscyameae</taxon>
        <taxon>Anisodus</taxon>
    </lineage>
</organism>
<protein>
    <recommendedName>
        <fullName evidence="1">FBD domain-containing protein</fullName>
    </recommendedName>
</protein>
<accession>A0AAE1RGC5</accession>
<gene>
    <name evidence="2" type="ORF">RND71_029695</name>
</gene>
<dbReference type="Pfam" id="PF08387">
    <property type="entry name" value="FBD"/>
    <property type="match status" value="1"/>
</dbReference>
<proteinExistence type="predicted"/>